<dbReference type="PANTHER" id="PTHR36836">
    <property type="entry name" value="COLANIC ACID BIOSYNTHESIS PROTEIN WCAK"/>
    <property type="match status" value="1"/>
</dbReference>
<keyword evidence="2" id="KW-0808">Transferase</keyword>
<dbReference type="Proteomes" id="UP000221394">
    <property type="component" value="Unassembled WGS sequence"/>
</dbReference>
<dbReference type="GO" id="GO:0016740">
    <property type="term" value="F:transferase activity"/>
    <property type="evidence" value="ECO:0007669"/>
    <property type="project" value="UniProtKB-KW"/>
</dbReference>
<comment type="caution">
    <text evidence="2">The sequence shown here is derived from an EMBL/GenBank/DDBJ whole genome shotgun (WGS) entry which is preliminary data.</text>
</comment>
<name>A0A2A9EFV0_9MICO</name>
<evidence type="ECO:0000313" key="2">
    <source>
        <dbReference type="EMBL" id="PFG37381.1"/>
    </source>
</evidence>
<dbReference type="Pfam" id="PF04230">
    <property type="entry name" value="PS_pyruv_trans"/>
    <property type="match status" value="1"/>
</dbReference>
<protein>
    <submittedName>
        <fullName evidence="2">Polysaccharide pyruvyl transferase WcaK-like protein</fullName>
    </submittedName>
</protein>
<dbReference type="InterPro" id="IPR007345">
    <property type="entry name" value="Polysacch_pyruvyl_Trfase"/>
</dbReference>
<gene>
    <name evidence="2" type="ORF">ATL41_2140</name>
</gene>
<dbReference type="EMBL" id="PDJH01000001">
    <property type="protein sequence ID" value="PFG37381.1"/>
    <property type="molecule type" value="Genomic_DNA"/>
</dbReference>
<keyword evidence="3" id="KW-1185">Reference proteome</keyword>
<evidence type="ECO:0000313" key="3">
    <source>
        <dbReference type="Proteomes" id="UP000221394"/>
    </source>
</evidence>
<dbReference type="AlphaFoldDB" id="A0A2A9EFV0"/>
<dbReference type="OrthoDB" id="9770347at2"/>
<dbReference type="PANTHER" id="PTHR36836:SF1">
    <property type="entry name" value="COLANIC ACID BIOSYNTHESIS PROTEIN WCAK"/>
    <property type="match status" value="1"/>
</dbReference>
<sequence>MKYRVKQLLEMRSPRAQQVYALVRRAKRLVRDATPMLFITQMAVRLSVGCVLRGDVTGDATGVVFVAPPSAGNLGDQAMLDSFCQNSSVRPTVVYDSRSGFSKTRSDVAGEVMLRGVHSGSIRRQVAAMRAIAKLAGKGGALAVAGADIIDGVYHARSVVALWTLLETAQRRGVECRVVGFSWSPRVLPAVQRAAVRAADAGVSLIARDAISRDRMLELGVAPVTSAADMVFMRRPQVDEVPPLFVSEAPFAIVNMNPVVSASDVQMDRYISVLSLLRSRGLEVILLPNAAADIVGHERLRQRAEATGVDQIWSVSKLPTVDEVLNLCARATITVTGRMHLAILSLTSGTPAVAVSYQGKVAGMMAMMGTPERCVEPSDLSSVVTLELVSRILELSLAGDRVDVSRARALAMLNFSGFPRGANR</sequence>
<accession>A0A2A9EFV0</accession>
<proteinExistence type="predicted"/>
<evidence type="ECO:0000259" key="1">
    <source>
        <dbReference type="Pfam" id="PF04230"/>
    </source>
</evidence>
<organism evidence="2 3">
    <name type="scientific">Flavimobilis soli</name>
    <dbReference type="NCBI Taxonomy" id="442709"/>
    <lineage>
        <taxon>Bacteria</taxon>
        <taxon>Bacillati</taxon>
        <taxon>Actinomycetota</taxon>
        <taxon>Actinomycetes</taxon>
        <taxon>Micrococcales</taxon>
        <taxon>Jonesiaceae</taxon>
        <taxon>Flavimobilis</taxon>
    </lineage>
</organism>
<reference evidence="2 3" key="1">
    <citation type="submission" date="2017-10" db="EMBL/GenBank/DDBJ databases">
        <title>Sequencing the genomes of 1000 actinobacteria strains.</title>
        <authorList>
            <person name="Klenk H.-P."/>
        </authorList>
    </citation>
    <scope>NUCLEOTIDE SEQUENCE [LARGE SCALE GENOMIC DNA]</scope>
    <source>
        <strain evidence="2 3">DSM 21574</strain>
    </source>
</reference>
<feature type="domain" description="Polysaccharide pyruvyl transferase" evidence="1">
    <location>
        <begin position="165"/>
        <end position="358"/>
    </location>
</feature>